<sequence length="1073" mass="124764">MHSNYANIYYKNSYFNCYFLITLTFIINEVNSIPSELTFIINKQNTSRIVPICIGEGAVLNSAIAWIYPLVDSPKDLPRIDSNYLPISNNEYNCNFGKSKSCSRKWETDGWKTSEFDMHSFKPILDSRWENFPTYLTSNLTEEFNVRLDIPYVFEIGISIRAAKNAEIFLCEGWSPQRHACYYINIGGPDNKQSLLRKYKNGIPDKFSKNDTKLAKYKHEVGVLSEEDWKTFSLSLDANGTIKLNECMDNVTIMNYNDKNPLKPINVIVRSKNEKALWKIHKNEYIFTTKRNMSKFGPELQLYGSRLCVSLHVSICKYCGLRFFAFINGEKKVLNDIAKDNLLWEEIKLIHSNIFNNSIQIYVETYFAKKVERENGFWAIDDIRICWENEIRITKLILNNVTDKDLEKSHITCEVLKNPMWRPIHVVASNPATDIIYNSTSTSTSIKLFWNSPSEDPQYSIVQYEGNHICKNDGMTNEELINTQRMKSQGYLIGRGNHVDIQNLVPYTSYNITFWNVIDDDTKKYIEMYTLATEIPTKEEIPRLIKMSIYDTINRIEWEEPKCTVQYGPLFYQIYVKNQNGNDTRHYLDIQTTYKFQNLLPFTNYTIEIDTARKLENFNKTKSYIKTIHNFTTKAGVAPKVNNVELYCTNDKSASIRFDLPSNCKGLPTVVQVRWCHPLILSGCVSEQHNLTKCELWDSKYCVEVNNLIKGNEYKFNLSIKNQDTFIFGEEESITGKAIERVPGKPSNLTYHIIKGKKDGSPYNLNISWDHPYEQNGTITMFDVILEETSYNLAADTLRKIREILKIDKRSYQKRYSYIVNYVSYGTPYKISVRAVNDIYKGDFEFLNMKTDNVETYTDQTPEFINSTNETITFKLPLVDQDLSMLIVVVQDYDNSKTHILDDIVKLEMFDGKYKLCNDFGDAWVAKTLMLSNGKESLLVIGDHTTSYVPHLQKYVLNKPLHSDTEYCFTFAFINQPENTDRIDVYHYKHLYTQRNSIAQAQDDIKDKNSNVAVYVVPILCIFLLLIGCGVWFLRRYFIKKRRDGEHIYESMPFDDCIPDAVSNDSYDKLVHT</sequence>
<dbReference type="CDD" id="cd00063">
    <property type="entry name" value="FN3"/>
    <property type="match status" value="1"/>
</dbReference>
<reference evidence="3 4" key="1">
    <citation type="journal article" date="2024" name="Insects">
        <title>An Improved Chromosome-Level Genome Assembly of the Firefly Pyrocoelia pectoralis.</title>
        <authorList>
            <person name="Fu X."/>
            <person name="Meyer-Rochow V.B."/>
            <person name="Ballantyne L."/>
            <person name="Zhu X."/>
        </authorList>
    </citation>
    <scope>NUCLEOTIDE SEQUENCE [LARGE SCALE GENOMIC DNA]</scope>
    <source>
        <strain evidence="3">XCY_ONT2</strain>
    </source>
</reference>
<protein>
    <recommendedName>
        <fullName evidence="2">Fibronectin type-III domain-containing protein</fullName>
    </recommendedName>
</protein>
<organism evidence="3 4">
    <name type="scientific">Pyrocoelia pectoralis</name>
    <dbReference type="NCBI Taxonomy" id="417401"/>
    <lineage>
        <taxon>Eukaryota</taxon>
        <taxon>Metazoa</taxon>
        <taxon>Ecdysozoa</taxon>
        <taxon>Arthropoda</taxon>
        <taxon>Hexapoda</taxon>
        <taxon>Insecta</taxon>
        <taxon>Pterygota</taxon>
        <taxon>Neoptera</taxon>
        <taxon>Endopterygota</taxon>
        <taxon>Coleoptera</taxon>
        <taxon>Polyphaga</taxon>
        <taxon>Elateriformia</taxon>
        <taxon>Elateroidea</taxon>
        <taxon>Lampyridae</taxon>
        <taxon>Lampyrinae</taxon>
        <taxon>Pyrocoelia</taxon>
    </lineage>
</organism>
<dbReference type="InterPro" id="IPR022041">
    <property type="entry name" value="Methyltransf_FA"/>
</dbReference>
<name>A0AAN7VRI1_9COLE</name>
<dbReference type="Proteomes" id="UP001329430">
    <property type="component" value="Chromosome 2"/>
</dbReference>
<keyword evidence="1" id="KW-0812">Transmembrane</keyword>
<dbReference type="Pfam" id="PF00041">
    <property type="entry name" value="fn3"/>
    <property type="match status" value="1"/>
</dbReference>
<dbReference type="AlphaFoldDB" id="A0AAN7VRI1"/>
<dbReference type="InterPro" id="IPR013783">
    <property type="entry name" value="Ig-like_fold"/>
</dbReference>
<dbReference type="SMART" id="SM00060">
    <property type="entry name" value="FN3"/>
    <property type="match status" value="4"/>
</dbReference>
<comment type="caution">
    <text evidence="3">The sequence shown here is derived from an EMBL/GenBank/DDBJ whole genome shotgun (WGS) entry which is preliminary data.</text>
</comment>
<dbReference type="PANTHER" id="PTHR46957:SF3">
    <property type="entry name" value="CYTOKINE RECEPTOR"/>
    <property type="match status" value="1"/>
</dbReference>
<evidence type="ECO:0000259" key="2">
    <source>
        <dbReference type="PROSITE" id="PS50853"/>
    </source>
</evidence>
<dbReference type="GO" id="GO:0016020">
    <property type="term" value="C:membrane"/>
    <property type="evidence" value="ECO:0007669"/>
    <property type="project" value="UniProtKB-SubCell"/>
</dbReference>
<dbReference type="PROSITE" id="PS50853">
    <property type="entry name" value="FN3"/>
    <property type="match status" value="1"/>
</dbReference>
<feature type="transmembrane region" description="Helical" evidence="1">
    <location>
        <begin position="1012"/>
        <end position="1034"/>
    </location>
</feature>
<dbReference type="InterPro" id="IPR036116">
    <property type="entry name" value="FN3_sf"/>
</dbReference>
<dbReference type="SUPFAM" id="SSF49265">
    <property type="entry name" value="Fibronectin type III"/>
    <property type="match status" value="2"/>
</dbReference>
<keyword evidence="1" id="KW-1133">Transmembrane helix</keyword>
<dbReference type="EMBL" id="JAVRBK010000002">
    <property type="protein sequence ID" value="KAK5648674.1"/>
    <property type="molecule type" value="Genomic_DNA"/>
</dbReference>
<dbReference type="Gene3D" id="2.60.40.10">
    <property type="entry name" value="Immunoglobulins"/>
    <property type="match status" value="2"/>
</dbReference>
<dbReference type="InterPro" id="IPR003961">
    <property type="entry name" value="FN3_dom"/>
</dbReference>
<evidence type="ECO:0000256" key="1">
    <source>
        <dbReference type="SAM" id="Phobius"/>
    </source>
</evidence>
<proteinExistence type="predicted"/>
<evidence type="ECO:0000313" key="4">
    <source>
        <dbReference type="Proteomes" id="UP001329430"/>
    </source>
</evidence>
<feature type="domain" description="Fibronectin type-III" evidence="2">
    <location>
        <begin position="745"/>
        <end position="861"/>
    </location>
</feature>
<dbReference type="Pfam" id="PF12248">
    <property type="entry name" value="Methyltransf_FA"/>
    <property type="match status" value="1"/>
</dbReference>
<dbReference type="InterPro" id="IPR050713">
    <property type="entry name" value="RTP_Phos/Ushers"/>
</dbReference>
<keyword evidence="1" id="KW-0472">Membrane</keyword>
<accession>A0AAN7VRI1</accession>
<keyword evidence="4" id="KW-1185">Reference proteome</keyword>
<dbReference type="PANTHER" id="PTHR46957">
    <property type="entry name" value="CYTOKINE RECEPTOR"/>
    <property type="match status" value="1"/>
</dbReference>
<evidence type="ECO:0000313" key="3">
    <source>
        <dbReference type="EMBL" id="KAK5648674.1"/>
    </source>
</evidence>
<gene>
    <name evidence="3" type="ORF">RI129_003566</name>
</gene>